<accession>A0AAD9A970</accession>
<keyword evidence="4" id="KW-1185">Reference proteome</keyword>
<dbReference type="AlphaFoldDB" id="A0AAD9A970"/>
<keyword evidence="2" id="KW-1133">Transmembrane helix</keyword>
<proteinExistence type="predicted"/>
<keyword evidence="2" id="KW-0472">Membrane</keyword>
<feature type="transmembrane region" description="Helical" evidence="2">
    <location>
        <begin position="72"/>
        <end position="94"/>
    </location>
</feature>
<dbReference type="EMBL" id="JAQOWY010000340">
    <property type="protein sequence ID" value="KAK1843786.1"/>
    <property type="molecule type" value="Genomic_DNA"/>
</dbReference>
<keyword evidence="2" id="KW-0812">Transmembrane</keyword>
<evidence type="ECO:0000256" key="1">
    <source>
        <dbReference type="SAM" id="MobiDB-lite"/>
    </source>
</evidence>
<name>A0AAD9A970_9PEZI</name>
<feature type="transmembrane region" description="Helical" evidence="2">
    <location>
        <begin position="219"/>
        <end position="238"/>
    </location>
</feature>
<gene>
    <name evidence="3" type="ORF">CCHR01_13574</name>
</gene>
<feature type="region of interest" description="Disordered" evidence="1">
    <location>
        <begin position="275"/>
        <end position="309"/>
    </location>
</feature>
<feature type="compositionally biased region" description="Acidic residues" evidence="1">
    <location>
        <begin position="279"/>
        <end position="289"/>
    </location>
</feature>
<dbReference type="Proteomes" id="UP001243330">
    <property type="component" value="Unassembled WGS sequence"/>
</dbReference>
<feature type="compositionally biased region" description="Pro residues" evidence="1">
    <location>
        <begin position="300"/>
        <end position="309"/>
    </location>
</feature>
<comment type="caution">
    <text evidence="3">The sequence shown here is derived from an EMBL/GenBank/DDBJ whole genome shotgun (WGS) entry which is preliminary data.</text>
</comment>
<protein>
    <submittedName>
        <fullName evidence="3">Uncharacterized protein</fullName>
    </submittedName>
</protein>
<feature type="transmembrane region" description="Helical" evidence="2">
    <location>
        <begin position="250"/>
        <end position="268"/>
    </location>
</feature>
<evidence type="ECO:0000256" key="2">
    <source>
        <dbReference type="SAM" id="Phobius"/>
    </source>
</evidence>
<feature type="transmembrane region" description="Helical" evidence="2">
    <location>
        <begin position="115"/>
        <end position="134"/>
    </location>
</feature>
<reference evidence="3" key="1">
    <citation type="submission" date="2023-01" db="EMBL/GenBank/DDBJ databases">
        <title>Colletotrichum chrysophilum M932 genome sequence.</title>
        <authorList>
            <person name="Baroncelli R."/>
        </authorList>
    </citation>
    <scope>NUCLEOTIDE SEQUENCE</scope>
    <source>
        <strain evidence="3">M932</strain>
    </source>
</reference>
<sequence>MDSCQVQGRPDLYGLGLRVAFYIQWFGAIIVEYLEVADLPDIRLIGLLFSAAAFFGLIVKVTVTTLQPADVYIVFLLAMGIYFFLVPLYIWKALTCFNPYWNPFRWAKEDPSPAFKGLSFTLLLALTALGIWFWCSFVPENPCSSSQCGFFFSCVKLGNKAFVAFNAILCFAILLVCVVVLLLKMGWKIPFWRQRRKKRRISRFCRAVHVMLVKETKTLSNIAVAATLTAAVELTISWNHIQDVNNISDVVQMLPLFISAGFLVRILFLHFAGANESSDSSEEDSDGESSSDMTESQGGLPPPPPVHPR</sequence>
<evidence type="ECO:0000313" key="3">
    <source>
        <dbReference type="EMBL" id="KAK1843786.1"/>
    </source>
</evidence>
<evidence type="ECO:0000313" key="4">
    <source>
        <dbReference type="Proteomes" id="UP001243330"/>
    </source>
</evidence>
<feature type="transmembrane region" description="Helical" evidence="2">
    <location>
        <begin position="161"/>
        <end position="187"/>
    </location>
</feature>
<feature type="transmembrane region" description="Helical" evidence="2">
    <location>
        <begin position="46"/>
        <end position="66"/>
    </location>
</feature>
<feature type="transmembrane region" description="Helical" evidence="2">
    <location>
        <begin position="12"/>
        <end position="34"/>
    </location>
</feature>
<organism evidence="3 4">
    <name type="scientific">Colletotrichum chrysophilum</name>
    <dbReference type="NCBI Taxonomy" id="1836956"/>
    <lineage>
        <taxon>Eukaryota</taxon>
        <taxon>Fungi</taxon>
        <taxon>Dikarya</taxon>
        <taxon>Ascomycota</taxon>
        <taxon>Pezizomycotina</taxon>
        <taxon>Sordariomycetes</taxon>
        <taxon>Hypocreomycetidae</taxon>
        <taxon>Glomerellales</taxon>
        <taxon>Glomerellaceae</taxon>
        <taxon>Colletotrichum</taxon>
        <taxon>Colletotrichum gloeosporioides species complex</taxon>
    </lineage>
</organism>